<dbReference type="InterPro" id="IPR009908">
    <property type="entry name" value="Methylamine_util_MauE"/>
</dbReference>
<feature type="domain" description="Methylamine utilisation protein MauE" evidence="6">
    <location>
        <begin position="5"/>
        <end position="134"/>
    </location>
</feature>
<feature type="transmembrane region" description="Helical" evidence="5">
    <location>
        <begin position="147"/>
        <end position="169"/>
    </location>
</feature>
<keyword evidence="8" id="KW-1185">Reference proteome</keyword>
<comment type="caution">
    <text evidence="7">The sequence shown here is derived from an EMBL/GenBank/DDBJ whole genome shotgun (WGS) entry which is preliminary data.</text>
</comment>
<keyword evidence="2 5" id="KW-0812">Transmembrane</keyword>
<gene>
    <name evidence="7" type="ORF">FXF65_38385</name>
</gene>
<feature type="transmembrane region" description="Helical" evidence="5">
    <location>
        <begin position="115"/>
        <end position="135"/>
    </location>
</feature>
<dbReference type="Proteomes" id="UP000322634">
    <property type="component" value="Unassembled WGS sequence"/>
</dbReference>
<organism evidence="7 8">
    <name type="scientific">Actinomadura syzygii</name>
    <dbReference type="NCBI Taxonomy" id="1427538"/>
    <lineage>
        <taxon>Bacteria</taxon>
        <taxon>Bacillati</taxon>
        <taxon>Actinomycetota</taxon>
        <taxon>Actinomycetes</taxon>
        <taxon>Streptosporangiales</taxon>
        <taxon>Thermomonosporaceae</taxon>
        <taxon>Actinomadura</taxon>
    </lineage>
</organism>
<proteinExistence type="predicted"/>
<evidence type="ECO:0000256" key="5">
    <source>
        <dbReference type="SAM" id="Phobius"/>
    </source>
</evidence>
<evidence type="ECO:0000313" key="8">
    <source>
        <dbReference type="Proteomes" id="UP000322634"/>
    </source>
</evidence>
<feature type="transmembrane region" description="Helical" evidence="5">
    <location>
        <begin position="78"/>
        <end position="95"/>
    </location>
</feature>
<comment type="subcellular location">
    <subcellularLocation>
        <location evidence="1">Membrane</location>
        <topology evidence="1">Multi-pass membrane protein</topology>
    </subcellularLocation>
</comment>
<evidence type="ECO:0000256" key="1">
    <source>
        <dbReference type="ARBA" id="ARBA00004141"/>
    </source>
</evidence>
<accession>A0A5D0TPY9</accession>
<evidence type="ECO:0000256" key="2">
    <source>
        <dbReference type="ARBA" id="ARBA00022692"/>
    </source>
</evidence>
<dbReference type="GO" id="GO:0030416">
    <property type="term" value="P:methylamine metabolic process"/>
    <property type="evidence" value="ECO:0007669"/>
    <property type="project" value="InterPro"/>
</dbReference>
<sequence>MTGLLAGIAAVALPLVLLGSVFGQVRRPGVLVSAVRAQGVVPHALAGPAAVAAIAAEAAVGLVGAAALVLGLDGAMRAASGAAAVLLGLYAVYAAHVARTRRGVPCGCAGADTPMTGWVAGRAAALAVLALAGAVRGLPTDLSAYEASVAGTAGLGFAVILWTLPHAMIERRSAG</sequence>
<reference evidence="7 8" key="1">
    <citation type="submission" date="2019-08" db="EMBL/GenBank/DDBJ databases">
        <title>Actinomadura sp. nov. CYP1-5 isolated from mountain soil.</title>
        <authorList>
            <person name="Songsumanus A."/>
            <person name="Kuncharoen N."/>
            <person name="Kudo T."/>
            <person name="Yuki M."/>
            <person name="Igarashi Y."/>
            <person name="Tanasupawat S."/>
        </authorList>
    </citation>
    <scope>NUCLEOTIDE SEQUENCE [LARGE SCALE GENOMIC DNA]</scope>
    <source>
        <strain evidence="7 8">GKU157</strain>
    </source>
</reference>
<protein>
    <submittedName>
        <fullName evidence="7">Methylamine utilization protein MauE</fullName>
    </submittedName>
</protein>
<keyword evidence="3 5" id="KW-1133">Transmembrane helix</keyword>
<dbReference type="GO" id="GO:0016020">
    <property type="term" value="C:membrane"/>
    <property type="evidence" value="ECO:0007669"/>
    <property type="project" value="UniProtKB-SubCell"/>
</dbReference>
<keyword evidence="4 5" id="KW-0472">Membrane</keyword>
<dbReference type="RefSeq" id="WP_148355221.1">
    <property type="nucleotide sequence ID" value="NZ_JBHSBF010000015.1"/>
</dbReference>
<evidence type="ECO:0000259" key="6">
    <source>
        <dbReference type="Pfam" id="PF07291"/>
    </source>
</evidence>
<evidence type="ECO:0000256" key="4">
    <source>
        <dbReference type="ARBA" id="ARBA00023136"/>
    </source>
</evidence>
<evidence type="ECO:0000256" key="3">
    <source>
        <dbReference type="ARBA" id="ARBA00022989"/>
    </source>
</evidence>
<dbReference type="Pfam" id="PF07291">
    <property type="entry name" value="MauE"/>
    <property type="match status" value="1"/>
</dbReference>
<name>A0A5D0TPY9_9ACTN</name>
<feature type="transmembrane region" description="Helical" evidence="5">
    <location>
        <begin position="47"/>
        <end position="71"/>
    </location>
</feature>
<dbReference type="OrthoDB" id="3483316at2"/>
<evidence type="ECO:0000313" key="7">
    <source>
        <dbReference type="EMBL" id="TYC08188.1"/>
    </source>
</evidence>
<dbReference type="AlphaFoldDB" id="A0A5D0TPY9"/>
<dbReference type="EMBL" id="VSFF01000017">
    <property type="protein sequence ID" value="TYC08188.1"/>
    <property type="molecule type" value="Genomic_DNA"/>
</dbReference>